<protein>
    <recommendedName>
        <fullName evidence="7">Heme oxygenase</fullName>
    </recommendedName>
</protein>
<keyword evidence="1" id="KW-0349">Heme</keyword>
<feature type="signal peptide" evidence="4">
    <location>
        <begin position="1"/>
        <end position="21"/>
    </location>
</feature>
<name>A0A448ZPU7_9STRA</name>
<dbReference type="GO" id="GO:0006788">
    <property type="term" value="P:heme oxidation"/>
    <property type="evidence" value="ECO:0007669"/>
    <property type="project" value="InterPro"/>
</dbReference>
<dbReference type="Gene3D" id="1.20.910.10">
    <property type="entry name" value="Heme oxygenase-like"/>
    <property type="match status" value="1"/>
</dbReference>
<dbReference type="Pfam" id="PF01126">
    <property type="entry name" value="Heme_oxygenase"/>
    <property type="match status" value="2"/>
</dbReference>
<dbReference type="GO" id="GO:0006979">
    <property type="term" value="P:response to oxidative stress"/>
    <property type="evidence" value="ECO:0007669"/>
    <property type="project" value="TreeGrafter"/>
</dbReference>
<dbReference type="Proteomes" id="UP000291116">
    <property type="component" value="Unassembled WGS sequence"/>
</dbReference>
<dbReference type="SUPFAM" id="SSF48613">
    <property type="entry name" value="Heme oxygenase-like"/>
    <property type="match status" value="1"/>
</dbReference>
<dbReference type="GO" id="GO:0046872">
    <property type="term" value="F:metal ion binding"/>
    <property type="evidence" value="ECO:0007669"/>
    <property type="project" value="UniProtKB-KW"/>
</dbReference>
<dbReference type="InterPro" id="IPR016053">
    <property type="entry name" value="Haem_Oase-like"/>
</dbReference>
<organism evidence="5 6">
    <name type="scientific">Pseudo-nitzschia multistriata</name>
    <dbReference type="NCBI Taxonomy" id="183589"/>
    <lineage>
        <taxon>Eukaryota</taxon>
        <taxon>Sar</taxon>
        <taxon>Stramenopiles</taxon>
        <taxon>Ochrophyta</taxon>
        <taxon>Bacillariophyta</taxon>
        <taxon>Bacillariophyceae</taxon>
        <taxon>Bacillariophycidae</taxon>
        <taxon>Bacillariales</taxon>
        <taxon>Bacillariaceae</taxon>
        <taxon>Pseudo-nitzschia</taxon>
    </lineage>
</organism>
<dbReference type="GO" id="GO:0042167">
    <property type="term" value="P:heme catabolic process"/>
    <property type="evidence" value="ECO:0007669"/>
    <property type="project" value="TreeGrafter"/>
</dbReference>
<sequence>MICRSTAVLSLALVATALVGSKSFVIKPPASATRNGRAPFVAAGATEVRQGAVAVDPVVSSETDHENKNPRLSGLALALDDGTRKSHSMAENTAFVQGFFKGISSPDSYRNLLTSLYYVYRAMEEDVLDKADKDSVVGRLDEAPLRRLPGLEQDMEYFYGPEWRTAMDPPSGATKTYVDRILEITASSSPTAGDNGELSPEQMPLQEPYLFVAHQYTRYLGDLFGGQMMGNMASRSMDLPSDGSGVAFYTFEGVDSVRDFITSWYTELNTLDLTETQKQEIVDEANLVFALNIGILEELEGSPWAALFAMAMSRAKDFTNWSNIKETKNGQ</sequence>
<keyword evidence="3" id="KW-0408">Iron</keyword>
<evidence type="ECO:0000313" key="5">
    <source>
        <dbReference type="EMBL" id="VEU44072.1"/>
    </source>
</evidence>
<feature type="chain" id="PRO_5019464332" description="Heme oxygenase" evidence="4">
    <location>
        <begin position="22"/>
        <end position="331"/>
    </location>
</feature>
<dbReference type="GO" id="GO:0020037">
    <property type="term" value="F:heme binding"/>
    <property type="evidence" value="ECO:0007669"/>
    <property type="project" value="TreeGrafter"/>
</dbReference>
<keyword evidence="6" id="KW-1185">Reference proteome</keyword>
<evidence type="ECO:0000313" key="6">
    <source>
        <dbReference type="Proteomes" id="UP000291116"/>
    </source>
</evidence>
<dbReference type="InterPro" id="IPR016084">
    <property type="entry name" value="Haem_Oase-like_multi-hlx"/>
</dbReference>
<accession>A0A448ZPU7</accession>
<evidence type="ECO:0000256" key="4">
    <source>
        <dbReference type="SAM" id="SignalP"/>
    </source>
</evidence>
<evidence type="ECO:0000256" key="2">
    <source>
        <dbReference type="ARBA" id="ARBA00022723"/>
    </source>
</evidence>
<dbReference type="EMBL" id="CAACVS010000608">
    <property type="protein sequence ID" value="VEU44072.1"/>
    <property type="molecule type" value="Genomic_DNA"/>
</dbReference>
<dbReference type="PANTHER" id="PTHR10720">
    <property type="entry name" value="HEME OXYGENASE"/>
    <property type="match status" value="1"/>
</dbReference>
<evidence type="ECO:0000256" key="1">
    <source>
        <dbReference type="ARBA" id="ARBA00022617"/>
    </source>
</evidence>
<evidence type="ECO:0008006" key="7">
    <source>
        <dbReference type="Google" id="ProtNLM"/>
    </source>
</evidence>
<dbReference type="InterPro" id="IPR002051">
    <property type="entry name" value="Haem_Oase"/>
</dbReference>
<dbReference type="PANTHER" id="PTHR10720:SF0">
    <property type="entry name" value="HEME OXYGENASE"/>
    <property type="match status" value="1"/>
</dbReference>
<reference evidence="5 6" key="1">
    <citation type="submission" date="2019-01" db="EMBL/GenBank/DDBJ databases">
        <authorList>
            <person name="Ferrante I. M."/>
        </authorList>
    </citation>
    <scope>NUCLEOTIDE SEQUENCE [LARGE SCALE GENOMIC DNA]</scope>
    <source>
        <strain evidence="5 6">B856</strain>
    </source>
</reference>
<dbReference type="CDD" id="cd19165">
    <property type="entry name" value="HemeO"/>
    <property type="match status" value="1"/>
</dbReference>
<evidence type="ECO:0000256" key="3">
    <source>
        <dbReference type="ARBA" id="ARBA00023004"/>
    </source>
</evidence>
<dbReference type="OrthoDB" id="652091at2759"/>
<gene>
    <name evidence="5" type="ORF">PSNMU_V1.4_AUG-EV-PASAV3_0111400</name>
</gene>
<dbReference type="AlphaFoldDB" id="A0A448ZPU7"/>
<dbReference type="PRINTS" id="PR00088">
    <property type="entry name" value="HAEMOXYGNASE"/>
</dbReference>
<keyword evidence="2" id="KW-0479">Metal-binding</keyword>
<keyword evidence="4" id="KW-0732">Signal</keyword>
<proteinExistence type="predicted"/>
<dbReference type="GO" id="GO:0004392">
    <property type="term" value="F:heme oxygenase (decyclizing) activity"/>
    <property type="evidence" value="ECO:0007669"/>
    <property type="project" value="InterPro"/>
</dbReference>